<dbReference type="RefSeq" id="WP_169075891.1">
    <property type="nucleotide sequence ID" value="NZ_JABBXH010000004.1"/>
</dbReference>
<feature type="chain" id="PRO_5030978734" evidence="1">
    <location>
        <begin position="22"/>
        <end position="695"/>
    </location>
</feature>
<name>A0A7Y0Q850_9GAMM</name>
<dbReference type="InterPro" id="IPR051781">
    <property type="entry name" value="Metallo-dep_Hydrolase"/>
</dbReference>
<organism evidence="3 4">
    <name type="scientific">Thalassotalea algicola</name>
    <dbReference type="NCBI Taxonomy" id="2716224"/>
    <lineage>
        <taxon>Bacteria</taxon>
        <taxon>Pseudomonadati</taxon>
        <taxon>Pseudomonadota</taxon>
        <taxon>Gammaproteobacteria</taxon>
        <taxon>Alteromonadales</taxon>
        <taxon>Colwelliaceae</taxon>
        <taxon>Thalassotalea</taxon>
    </lineage>
</organism>
<dbReference type="PANTHER" id="PTHR43135:SF3">
    <property type="entry name" value="ALPHA-D-RIBOSE 1-METHYLPHOSPHONATE 5-TRIPHOSPHATE DIPHOSPHATASE"/>
    <property type="match status" value="1"/>
</dbReference>
<dbReference type="Gene3D" id="3.30.110.90">
    <property type="entry name" value="Amidohydrolase"/>
    <property type="match status" value="1"/>
</dbReference>
<dbReference type="Gene3D" id="1.20.58.520">
    <property type="entry name" value="Amidohydrolase"/>
    <property type="match status" value="1"/>
</dbReference>
<dbReference type="Proteomes" id="UP000568664">
    <property type="component" value="Unassembled WGS sequence"/>
</dbReference>
<evidence type="ECO:0000313" key="4">
    <source>
        <dbReference type="Proteomes" id="UP000568664"/>
    </source>
</evidence>
<dbReference type="SUPFAM" id="SSF51338">
    <property type="entry name" value="Composite domain of metallo-dependent hydrolases"/>
    <property type="match status" value="1"/>
</dbReference>
<dbReference type="Pfam" id="PF01979">
    <property type="entry name" value="Amidohydro_1"/>
    <property type="match status" value="1"/>
</dbReference>
<gene>
    <name evidence="3" type="ORF">HII17_13455</name>
</gene>
<dbReference type="AlphaFoldDB" id="A0A7Y0Q850"/>
<sequence length="695" mass="76340">MSYPRPIKAIFSIFCVITLVAVTGCSQPEKKQEPSVKKQESSQENFRLIFGGTDVGGLVVNHNGSNINIDYSFSNNGRGASSKETLQLSNIGLPIDWRITGKTVFGNEVDEQFYLKDNTAHWKSSSESGYKPFDDNALYIAQNASPYALYLYANALLKNQGKPLATLPSGEVSIAQVDSVVLKDVNGKAIAATIYAINGIELDPSYIALDESQQMLGYLSPRAVIIREGLEENNKTLSNLAANLNASRFEKIAKKATHQYNKPVRINNVKIFDPVSMQLTAAQSVLIKENMIIAIEPLVKSPVRGEVLIDGNGGTLIPGLYEMHGHMSDNDALLNVIAGVTSVRDMGNEIEILDALVDKIEHKQIIGPRITKSGFIEGKSEFSNATGELASTEQEAVDLVNMYGEKGGYFQIKIYSSVNGDWVPAMAKAAQEHGMRITGHIPAFSTVDEMIAAGYNEITHINQGMLSWVLNREEDTRTLYRITGMKRFVDLDLNDEKVQHTLNTMAEKNIAVDPTMVIHEFGLTARNGETRIGTKDYIDNMPVGVQRQAKVALLNVADEAEDKAYKKAFDKIIETLALMHKKGIFLVPGTDLGGAFELHRELELFTKIGMSNAEALRRGSYDMAQYLGYGEKLGSIEVGKLADFFLVPGNPIADLRAIKTVSMVSKDGVIYFPSEIYPEFGIKPFTPSPVVMASN</sequence>
<dbReference type="PANTHER" id="PTHR43135">
    <property type="entry name" value="ALPHA-D-RIBOSE 1-METHYLPHOSPHONATE 5-TRIPHOSPHATE DIPHOSPHATASE"/>
    <property type="match status" value="1"/>
</dbReference>
<comment type="caution">
    <text evidence="3">The sequence shown here is derived from an EMBL/GenBank/DDBJ whole genome shotgun (WGS) entry which is preliminary data.</text>
</comment>
<protein>
    <submittedName>
        <fullName evidence="3">Amidohydrolase family protein</fullName>
    </submittedName>
</protein>
<dbReference type="Gene3D" id="3.40.50.10910">
    <property type="entry name" value="Amidohydrolase"/>
    <property type="match status" value="1"/>
</dbReference>
<dbReference type="InterPro" id="IPR032466">
    <property type="entry name" value="Metal_Hydrolase"/>
</dbReference>
<keyword evidence="1" id="KW-0732">Signal</keyword>
<evidence type="ECO:0000313" key="3">
    <source>
        <dbReference type="EMBL" id="NMP32567.1"/>
    </source>
</evidence>
<dbReference type="InterPro" id="IPR011059">
    <property type="entry name" value="Metal-dep_hydrolase_composite"/>
</dbReference>
<dbReference type="EMBL" id="JABBXH010000004">
    <property type="protein sequence ID" value="NMP32567.1"/>
    <property type="molecule type" value="Genomic_DNA"/>
</dbReference>
<dbReference type="InterPro" id="IPR006680">
    <property type="entry name" value="Amidohydro-rel"/>
</dbReference>
<feature type="signal peptide" evidence="1">
    <location>
        <begin position="1"/>
        <end position="21"/>
    </location>
</feature>
<dbReference type="Gene3D" id="2.30.40.10">
    <property type="entry name" value="Urease, subunit C, domain 1"/>
    <property type="match status" value="1"/>
</dbReference>
<evidence type="ECO:0000256" key="1">
    <source>
        <dbReference type="SAM" id="SignalP"/>
    </source>
</evidence>
<reference evidence="3 4" key="1">
    <citation type="submission" date="2020-04" db="EMBL/GenBank/DDBJ databases">
        <title>Thalassotalea sp. M1531, isolated from the surface of marine red alga.</title>
        <authorList>
            <person name="Pang L."/>
            <person name="Lu D.-C."/>
        </authorList>
    </citation>
    <scope>NUCLEOTIDE SEQUENCE [LARGE SCALE GENOMIC DNA]</scope>
    <source>
        <strain evidence="3 4">M1531</strain>
    </source>
</reference>
<dbReference type="PROSITE" id="PS51257">
    <property type="entry name" value="PROKAR_LIPOPROTEIN"/>
    <property type="match status" value="1"/>
</dbReference>
<feature type="domain" description="Amidohydrolase-related" evidence="2">
    <location>
        <begin position="336"/>
        <end position="669"/>
    </location>
</feature>
<dbReference type="GO" id="GO:0016810">
    <property type="term" value="F:hydrolase activity, acting on carbon-nitrogen (but not peptide) bonds"/>
    <property type="evidence" value="ECO:0007669"/>
    <property type="project" value="InterPro"/>
</dbReference>
<proteinExistence type="predicted"/>
<keyword evidence="3" id="KW-0378">Hydrolase</keyword>
<evidence type="ECO:0000259" key="2">
    <source>
        <dbReference type="Pfam" id="PF01979"/>
    </source>
</evidence>
<dbReference type="SUPFAM" id="SSF51556">
    <property type="entry name" value="Metallo-dependent hydrolases"/>
    <property type="match status" value="1"/>
</dbReference>
<accession>A0A7Y0Q850</accession>
<keyword evidence="4" id="KW-1185">Reference proteome</keyword>